<dbReference type="AlphaFoldDB" id="A0AAD7J5R7"/>
<evidence type="ECO:0000313" key="2">
    <source>
        <dbReference type="Proteomes" id="UP001215598"/>
    </source>
</evidence>
<accession>A0AAD7J5R7</accession>
<comment type="caution">
    <text evidence="1">The sequence shown here is derived from an EMBL/GenBank/DDBJ whole genome shotgun (WGS) entry which is preliminary data.</text>
</comment>
<proteinExistence type="predicted"/>
<sequence>MTIETLDRSNDLIRLVRLPALRNFYLSSGLSEDSDYLPSFPASTSFRRLYSQRQVPSLSVEWLSFHESLSTRLDRTKHTEFLPHLRPLTFRFRHCVFAPDSSTIQAFLSRCATHENSTIFESFRQIWLAPYRVARSGSSESIPPLLDDSAMATCRELVKQGLSIHVT</sequence>
<dbReference type="Proteomes" id="UP001215598">
    <property type="component" value="Unassembled WGS sequence"/>
</dbReference>
<dbReference type="EMBL" id="JARKIB010000044">
    <property type="protein sequence ID" value="KAJ7757564.1"/>
    <property type="molecule type" value="Genomic_DNA"/>
</dbReference>
<reference evidence="1" key="1">
    <citation type="submission" date="2023-03" db="EMBL/GenBank/DDBJ databases">
        <title>Massive genome expansion in bonnet fungi (Mycena s.s.) driven by repeated elements and novel gene families across ecological guilds.</title>
        <authorList>
            <consortium name="Lawrence Berkeley National Laboratory"/>
            <person name="Harder C.B."/>
            <person name="Miyauchi S."/>
            <person name="Viragh M."/>
            <person name="Kuo A."/>
            <person name="Thoen E."/>
            <person name="Andreopoulos B."/>
            <person name="Lu D."/>
            <person name="Skrede I."/>
            <person name="Drula E."/>
            <person name="Henrissat B."/>
            <person name="Morin E."/>
            <person name="Kohler A."/>
            <person name="Barry K."/>
            <person name="LaButti K."/>
            <person name="Morin E."/>
            <person name="Salamov A."/>
            <person name="Lipzen A."/>
            <person name="Mereny Z."/>
            <person name="Hegedus B."/>
            <person name="Baldrian P."/>
            <person name="Stursova M."/>
            <person name="Weitz H."/>
            <person name="Taylor A."/>
            <person name="Grigoriev I.V."/>
            <person name="Nagy L.G."/>
            <person name="Martin F."/>
            <person name="Kauserud H."/>
        </authorList>
    </citation>
    <scope>NUCLEOTIDE SEQUENCE</scope>
    <source>
        <strain evidence="1">CBHHK182m</strain>
    </source>
</reference>
<gene>
    <name evidence="1" type="ORF">B0H16DRAFT_1721297</name>
</gene>
<protein>
    <submittedName>
        <fullName evidence="1">Uncharacterized protein</fullName>
    </submittedName>
</protein>
<name>A0AAD7J5R7_9AGAR</name>
<evidence type="ECO:0000313" key="1">
    <source>
        <dbReference type="EMBL" id="KAJ7757564.1"/>
    </source>
</evidence>
<keyword evidence="2" id="KW-1185">Reference proteome</keyword>
<organism evidence="1 2">
    <name type="scientific">Mycena metata</name>
    <dbReference type="NCBI Taxonomy" id="1033252"/>
    <lineage>
        <taxon>Eukaryota</taxon>
        <taxon>Fungi</taxon>
        <taxon>Dikarya</taxon>
        <taxon>Basidiomycota</taxon>
        <taxon>Agaricomycotina</taxon>
        <taxon>Agaricomycetes</taxon>
        <taxon>Agaricomycetidae</taxon>
        <taxon>Agaricales</taxon>
        <taxon>Marasmiineae</taxon>
        <taxon>Mycenaceae</taxon>
        <taxon>Mycena</taxon>
    </lineage>
</organism>